<proteinExistence type="predicted"/>
<reference evidence="2" key="1">
    <citation type="journal article" date="2016" name="Sci. Rep.">
        <title>Molecular characterization of firefly nuptial gifts: a multi-omics approach sheds light on postcopulatory sexual selection.</title>
        <authorList>
            <person name="Al-Wathiqui N."/>
            <person name="Fallon T.R."/>
            <person name="South A."/>
            <person name="Weng J.K."/>
            <person name="Lewis S.M."/>
        </authorList>
    </citation>
    <scope>NUCLEOTIDE SEQUENCE</scope>
</reference>
<evidence type="ECO:0000256" key="1">
    <source>
        <dbReference type="SAM" id="MobiDB-lite"/>
    </source>
</evidence>
<accession>A0A1Y1MQH2</accession>
<evidence type="ECO:0000313" key="2">
    <source>
        <dbReference type="EMBL" id="JAV86880.1"/>
    </source>
</evidence>
<organism evidence="2">
    <name type="scientific">Photinus pyralis</name>
    <name type="common">Common eastern firefly</name>
    <name type="synonym">Lampyris pyralis</name>
    <dbReference type="NCBI Taxonomy" id="7054"/>
    <lineage>
        <taxon>Eukaryota</taxon>
        <taxon>Metazoa</taxon>
        <taxon>Ecdysozoa</taxon>
        <taxon>Arthropoda</taxon>
        <taxon>Hexapoda</taxon>
        <taxon>Insecta</taxon>
        <taxon>Pterygota</taxon>
        <taxon>Neoptera</taxon>
        <taxon>Endopterygota</taxon>
        <taxon>Coleoptera</taxon>
        <taxon>Polyphaga</taxon>
        <taxon>Elateriformia</taxon>
        <taxon>Elateroidea</taxon>
        <taxon>Lampyridae</taxon>
        <taxon>Lampyrinae</taxon>
        <taxon>Photinus</taxon>
    </lineage>
</organism>
<dbReference type="EMBL" id="GEZM01026955">
    <property type="protein sequence ID" value="JAV86880.1"/>
    <property type="molecule type" value="Transcribed_RNA"/>
</dbReference>
<name>A0A1Y1MQH2_PHOPY</name>
<dbReference type="AlphaFoldDB" id="A0A1Y1MQH2"/>
<feature type="region of interest" description="Disordered" evidence="1">
    <location>
        <begin position="42"/>
        <end position="73"/>
    </location>
</feature>
<protein>
    <submittedName>
        <fullName evidence="2">Uncharacterized protein</fullName>
    </submittedName>
</protein>
<sequence length="107" mass="11874">MTSSTYRWLLAYHSHSTRRLASILCPRTNSTSAQTHMTALKRHESQHGQTASSEKALISAKPRTIPHRSDSQTTARYMLRLNAESTLLTRENANISAASCTSAAKQM</sequence>